<dbReference type="GO" id="GO:0016836">
    <property type="term" value="F:hydro-lyase activity"/>
    <property type="evidence" value="ECO:0007669"/>
    <property type="project" value="TreeGrafter"/>
</dbReference>
<dbReference type="EMBL" id="JACOPO010000007">
    <property type="protein sequence ID" value="MBC5723245.1"/>
    <property type="molecule type" value="Genomic_DNA"/>
</dbReference>
<name>A0A8J6M3H6_9FIRM</name>
<dbReference type="Pfam" id="PF00920">
    <property type="entry name" value="ILVD_EDD_N"/>
    <property type="match status" value="1"/>
</dbReference>
<keyword evidence="6" id="KW-0456">Lyase</keyword>
<keyword evidence="2" id="KW-0001">2Fe-2S</keyword>
<dbReference type="AlphaFoldDB" id="A0A8J6M3H6"/>
<keyword evidence="11" id="KW-1185">Reference proteome</keyword>
<dbReference type="PROSITE" id="PS00887">
    <property type="entry name" value="ILVD_EDD_2"/>
    <property type="match status" value="1"/>
</dbReference>
<dbReference type="InterPro" id="IPR000581">
    <property type="entry name" value="ILV_EDD_N"/>
</dbReference>
<dbReference type="Pfam" id="PF24877">
    <property type="entry name" value="ILV_EDD_C"/>
    <property type="match status" value="1"/>
</dbReference>
<keyword evidence="4" id="KW-0408">Iron</keyword>
<dbReference type="PANTHER" id="PTHR43661">
    <property type="entry name" value="D-XYLONATE DEHYDRATASE"/>
    <property type="match status" value="1"/>
</dbReference>
<keyword evidence="7" id="KW-0028">Amino-acid biosynthesis</keyword>
<evidence type="ECO:0000259" key="8">
    <source>
        <dbReference type="Pfam" id="PF00920"/>
    </source>
</evidence>
<proteinExistence type="inferred from homology"/>
<dbReference type="GO" id="GO:0046872">
    <property type="term" value="F:metal ion binding"/>
    <property type="evidence" value="ECO:0007669"/>
    <property type="project" value="UniProtKB-KW"/>
</dbReference>
<evidence type="ECO:0000256" key="6">
    <source>
        <dbReference type="ARBA" id="ARBA00023239"/>
    </source>
</evidence>
<dbReference type="RefSeq" id="WP_186853118.1">
    <property type="nucleotide sequence ID" value="NZ_JACOPO010000007.1"/>
</dbReference>
<dbReference type="FunFam" id="3.50.30.80:FF:000001">
    <property type="entry name" value="Dihydroxy-acid dehydratase"/>
    <property type="match status" value="1"/>
</dbReference>
<comment type="caution">
    <text evidence="10">The sequence shown here is derived from an EMBL/GenBank/DDBJ whole genome shotgun (WGS) entry which is preliminary data.</text>
</comment>
<dbReference type="Gene3D" id="3.50.30.80">
    <property type="entry name" value="IlvD/EDD C-terminal domain-like"/>
    <property type="match status" value="1"/>
</dbReference>
<dbReference type="InterPro" id="IPR042096">
    <property type="entry name" value="Dihydro-acid_dehy_C"/>
</dbReference>
<evidence type="ECO:0000256" key="1">
    <source>
        <dbReference type="ARBA" id="ARBA00006486"/>
    </source>
</evidence>
<dbReference type="PANTHER" id="PTHR43661:SF3">
    <property type="entry name" value="D-XYLONATE DEHYDRATASE YAGF-RELATED"/>
    <property type="match status" value="1"/>
</dbReference>
<organism evidence="10 11">
    <name type="scientific">Flintibacter hominis</name>
    <dbReference type="NCBI Taxonomy" id="2763048"/>
    <lineage>
        <taxon>Bacteria</taxon>
        <taxon>Bacillati</taxon>
        <taxon>Bacillota</taxon>
        <taxon>Clostridia</taxon>
        <taxon>Eubacteriales</taxon>
        <taxon>Flintibacter</taxon>
    </lineage>
</organism>
<dbReference type="Proteomes" id="UP000628736">
    <property type="component" value="Unassembled WGS sequence"/>
</dbReference>
<gene>
    <name evidence="10" type="ORF">H8S11_10540</name>
</gene>
<feature type="domain" description="Dihydroxy-acid/6-phosphogluconate dehydratase N-terminal" evidence="8">
    <location>
        <begin position="35"/>
        <end position="348"/>
    </location>
</feature>
<reference evidence="10" key="1">
    <citation type="submission" date="2020-08" db="EMBL/GenBank/DDBJ databases">
        <title>Genome public.</title>
        <authorList>
            <person name="Liu C."/>
            <person name="Sun Q."/>
        </authorList>
    </citation>
    <scope>NUCLEOTIDE SEQUENCE</scope>
    <source>
        <strain evidence="10">NSJ-23</strain>
    </source>
</reference>
<dbReference type="InterPro" id="IPR056740">
    <property type="entry name" value="ILV_EDD_C"/>
</dbReference>
<feature type="domain" description="Dihydroxy-acid/6-phosphogluconate dehydratase C-terminal" evidence="9">
    <location>
        <begin position="360"/>
        <end position="550"/>
    </location>
</feature>
<dbReference type="InterPro" id="IPR020558">
    <property type="entry name" value="DiOHA_6PGluconate_deHydtase_CS"/>
</dbReference>
<evidence type="ECO:0000256" key="4">
    <source>
        <dbReference type="ARBA" id="ARBA00023004"/>
    </source>
</evidence>
<dbReference type="SUPFAM" id="SSF143975">
    <property type="entry name" value="IlvD/EDD N-terminal domain-like"/>
    <property type="match status" value="1"/>
</dbReference>
<evidence type="ECO:0000256" key="3">
    <source>
        <dbReference type="ARBA" id="ARBA00022723"/>
    </source>
</evidence>
<dbReference type="GO" id="GO:0009082">
    <property type="term" value="P:branched-chain amino acid biosynthetic process"/>
    <property type="evidence" value="ECO:0007669"/>
    <property type="project" value="UniProtKB-KW"/>
</dbReference>
<keyword evidence="5" id="KW-0411">Iron-sulfur</keyword>
<comment type="similarity">
    <text evidence="1">Belongs to the IlvD/Edd family.</text>
</comment>
<evidence type="ECO:0000313" key="11">
    <source>
        <dbReference type="Proteomes" id="UP000628736"/>
    </source>
</evidence>
<evidence type="ECO:0000313" key="10">
    <source>
        <dbReference type="EMBL" id="MBC5723245.1"/>
    </source>
</evidence>
<dbReference type="GO" id="GO:0005829">
    <property type="term" value="C:cytosol"/>
    <property type="evidence" value="ECO:0007669"/>
    <property type="project" value="TreeGrafter"/>
</dbReference>
<evidence type="ECO:0000256" key="7">
    <source>
        <dbReference type="ARBA" id="ARBA00023304"/>
    </source>
</evidence>
<evidence type="ECO:0000256" key="2">
    <source>
        <dbReference type="ARBA" id="ARBA00022714"/>
    </source>
</evidence>
<dbReference type="PROSITE" id="PS00886">
    <property type="entry name" value="ILVD_EDD_1"/>
    <property type="match status" value="1"/>
</dbReference>
<keyword evidence="3" id="KW-0479">Metal-binding</keyword>
<dbReference type="InterPro" id="IPR037237">
    <property type="entry name" value="IlvD/EDD_N"/>
</dbReference>
<evidence type="ECO:0000259" key="9">
    <source>
        <dbReference type="Pfam" id="PF24877"/>
    </source>
</evidence>
<dbReference type="GO" id="GO:0051537">
    <property type="term" value="F:2 iron, 2 sulfur cluster binding"/>
    <property type="evidence" value="ECO:0007669"/>
    <property type="project" value="UniProtKB-KW"/>
</dbReference>
<sequence>MAENWKGVHDPDNIQEGYFTGLMNSCGYRIKDLRKPIIGIANSYTDVNPGHRSFGELAKFVKEGIWAAGGVPGEFNVPAPCDGMAQGAGMHYILPQRDLIAASIESMANAHGFDGLVFLCSCDKIVPGMLMAAAALNKPCLFLTAGSMVPYEAEEGTYVTPDLKESIGARNIDKISEETYTRYRENICFSCGTCSMYGTANTMGVFAEVIGLCPIDSTTMLFCSAAKNRQARDVGERIVQLVKENVRFSDIVTESSLINGLRHVAATGGSTNAQLHICALARVMGIKLDMGDFDQIQQHVPCIAKFKPSSQYNIYDYYKAGGVGATLKAIQQYLDLDARLAMGGTLGEFLSAFKRKVNAEIIHSVEDPLYPDGSFAVLYGNLAPNGCIVKKSGVVPEMFHHRGPAVCFDSEDDLRKFMADRAVKPGSVLVIRYEGPKGGPGMREMSIPAAMLVGMGLHTSCAMVTDGRYSGATRGPCIGHVSPEAWDGGPIAAVQDGDMIEIDIDNHTIHLEVSEEEIVSRLAKIRRPDRPVKGALAAYRSAVEGVDKGCVWLYGDEQ</sequence>
<dbReference type="SUPFAM" id="SSF52016">
    <property type="entry name" value="LeuD/IlvD-like"/>
    <property type="match status" value="1"/>
</dbReference>
<accession>A0A8J6M3H6</accession>
<protein>
    <submittedName>
        <fullName evidence="10">Dihydroxy-acid dehydratase</fullName>
    </submittedName>
</protein>
<evidence type="ECO:0000256" key="5">
    <source>
        <dbReference type="ARBA" id="ARBA00023014"/>
    </source>
</evidence>
<keyword evidence="7" id="KW-0100">Branched-chain amino acid biosynthesis</keyword>